<keyword evidence="2" id="KW-1185">Reference proteome</keyword>
<gene>
    <name evidence="1" type="ORF">H9Q80_03385</name>
</gene>
<name>A0A7G9GQC8_9FIRM</name>
<reference evidence="1 2" key="1">
    <citation type="submission" date="2020-08" db="EMBL/GenBank/DDBJ databases">
        <authorList>
            <person name="Liu C."/>
            <person name="Sun Q."/>
        </authorList>
    </citation>
    <scope>NUCLEOTIDE SEQUENCE [LARGE SCALE GENOMIC DNA]</scope>
    <source>
        <strain evidence="1 2">NSJ-61</strain>
    </source>
</reference>
<dbReference type="EMBL" id="CP060636">
    <property type="protein sequence ID" value="QNM13010.1"/>
    <property type="molecule type" value="Genomic_DNA"/>
</dbReference>
<proteinExistence type="predicted"/>
<dbReference type="RefSeq" id="WP_117454943.1">
    <property type="nucleotide sequence ID" value="NZ_CP060636.1"/>
</dbReference>
<evidence type="ECO:0000313" key="1">
    <source>
        <dbReference type="EMBL" id="QNM13010.1"/>
    </source>
</evidence>
<dbReference type="Proteomes" id="UP000515856">
    <property type="component" value="Chromosome"/>
</dbReference>
<accession>A0A7G9GQC8</accession>
<organism evidence="1 2">
    <name type="scientific">[Eubacterium] hominis</name>
    <dbReference type="NCBI Taxonomy" id="2764325"/>
    <lineage>
        <taxon>Bacteria</taxon>
        <taxon>Bacillati</taxon>
        <taxon>Bacillota</taxon>
        <taxon>Erysipelotrichia</taxon>
        <taxon>Erysipelotrichales</taxon>
        <taxon>Erysipelotrichaceae</taxon>
        <taxon>Amedibacillus</taxon>
    </lineage>
</organism>
<dbReference type="KEGG" id="ehn:H9Q80_03385"/>
<evidence type="ECO:0000313" key="2">
    <source>
        <dbReference type="Proteomes" id="UP000515856"/>
    </source>
</evidence>
<dbReference type="AlphaFoldDB" id="A0A7G9GQC8"/>
<protein>
    <submittedName>
        <fullName evidence="1">Uncharacterized protein</fullName>
    </submittedName>
</protein>
<sequence>MYKIWLMTSANVAKNFKDINNINCPTCGRKTLDYLYIGDKKTKIGYLQVWCHHCSNGIHISRVKIPEGAKMLPFDTEKDLNEIVPRYNHITP</sequence>